<accession>A0A744J3G0</accession>
<reference evidence="2" key="1">
    <citation type="journal article" date="2018" name="Genome Biol.">
        <title>SKESA: strategic k-mer extension for scrupulous assemblies.</title>
        <authorList>
            <person name="Souvorov A."/>
            <person name="Agarwala R."/>
            <person name="Lipman D.J."/>
        </authorList>
    </citation>
    <scope>NUCLEOTIDE SEQUENCE</scope>
    <source>
        <strain evidence="2">MA.04ba 6789-3</strain>
    </source>
</reference>
<evidence type="ECO:0000256" key="1">
    <source>
        <dbReference type="SAM" id="Phobius"/>
    </source>
</evidence>
<dbReference type="EMBL" id="DAAUQW010000024">
    <property type="protein sequence ID" value="HAF2529848.1"/>
    <property type="molecule type" value="Genomic_DNA"/>
</dbReference>
<organism evidence="2">
    <name type="scientific">Salmonella enterica</name>
    <name type="common">Salmonella choleraesuis</name>
    <dbReference type="NCBI Taxonomy" id="28901"/>
    <lineage>
        <taxon>Bacteria</taxon>
        <taxon>Pseudomonadati</taxon>
        <taxon>Pseudomonadota</taxon>
        <taxon>Gammaproteobacteria</taxon>
        <taxon>Enterobacterales</taxon>
        <taxon>Enterobacteriaceae</taxon>
        <taxon>Salmonella</taxon>
    </lineage>
</organism>
<keyword evidence="1" id="KW-1133">Transmembrane helix</keyword>
<keyword evidence="1" id="KW-0812">Transmembrane</keyword>
<evidence type="ECO:0000313" key="2">
    <source>
        <dbReference type="EMBL" id="HAF2529848.1"/>
    </source>
</evidence>
<proteinExistence type="predicted"/>
<comment type="caution">
    <text evidence="2">The sequence shown here is derived from an EMBL/GenBank/DDBJ whole genome shotgun (WGS) entry which is preliminary data.</text>
</comment>
<gene>
    <name evidence="2" type="ORF">G9E92_004958</name>
</gene>
<dbReference type="AlphaFoldDB" id="A0A744J3G0"/>
<feature type="transmembrane region" description="Helical" evidence="1">
    <location>
        <begin position="21"/>
        <end position="43"/>
    </location>
</feature>
<protein>
    <submittedName>
        <fullName evidence="2">Uncharacterized protein</fullName>
    </submittedName>
</protein>
<keyword evidence="1" id="KW-0472">Membrane</keyword>
<reference evidence="2" key="2">
    <citation type="submission" date="2020-02" db="EMBL/GenBank/DDBJ databases">
        <authorList>
            <consortium name="NCBI Pathogen Detection Project"/>
        </authorList>
    </citation>
    <scope>NUCLEOTIDE SEQUENCE</scope>
    <source>
        <strain evidence="2">MA.04ba 6789-3</strain>
    </source>
</reference>
<sequence length="47" mass="5337">MKQKDRSVSGPVTRIRYTAGAKLFIGGIYLGIIFLVVLLIYMMKNPY</sequence>
<name>A0A744J3G0_SALER</name>